<dbReference type="Proteomes" id="UP001144347">
    <property type="component" value="Unassembled WGS sequence"/>
</dbReference>
<dbReference type="SUPFAM" id="SSF51735">
    <property type="entry name" value="NAD(P)-binding Rossmann-fold domains"/>
    <property type="match status" value="1"/>
</dbReference>
<proteinExistence type="predicted"/>
<organism evidence="2 3">
    <name type="scientific">Pedobacter punctiformis</name>
    <dbReference type="NCBI Taxonomy" id="3004097"/>
    <lineage>
        <taxon>Bacteria</taxon>
        <taxon>Pseudomonadati</taxon>
        <taxon>Bacteroidota</taxon>
        <taxon>Sphingobacteriia</taxon>
        <taxon>Sphingobacteriales</taxon>
        <taxon>Sphingobacteriaceae</taxon>
        <taxon>Pedobacter</taxon>
    </lineage>
</organism>
<keyword evidence="3" id="KW-1185">Reference proteome</keyword>
<evidence type="ECO:0000259" key="1">
    <source>
        <dbReference type="Pfam" id="PF13460"/>
    </source>
</evidence>
<name>A0ABT4L7S9_9SPHI</name>
<reference evidence="2" key="1">
    <citation type="submission" date="2022-12" db="EMBL/GenBank/DDBJ databases">
        <title>Genome sequence of HCMS5-2.</title>
        <authorList>
            <person name="Woo H."/>
        </authorList>
    </citation>
    <scope>NUCLEOTIDE SEQUENCE</scope>
    <source>
        <strain evidence="2">HCMS5-2</strain>
    </source>
</reference>
<dbReference type="PANTHER" id="PTHR14097:SF7">
    <property type="entry name" value="OXIDOREDUCTASE HTATIP2"/>
    <property type="match status" value="1"/>
</dbReference>
<comment type="caution">
    <text evidence="2">The sequence shown here is derived from an EMBL/GenBank/DDBJ whole genome shotgun (WGS) entry which is preliminary data.</text>
</comment>
<dbReference type="InterPro" id="IPR036291">
    <property type="entry name" value="NAD(P)-bd_dom_sf"/>
</dbReference>
<feature type="domain" description="NAD(P)-binding" evidence="1">
    <location>
        <begin position="8"/>
        <end position="154"/>
    </location>
</feature>
<evidence type="ECO:0000313" key="2">
    <source>
        <dbReference type="EMBL" id="MCZ4243973.1"/>
    </source>
</evidence>
<accession>A0ABT4L7S9</accession>
<gene>
    <name evidence="2" type="ORF">O0955_08125</name>
</gene>
<dbReference type="EMBL" id="JAPWGM010000002">
    <property type="protein sequence ID" value="MCZ4243973.1"/>
    <property type="molecule type" value="Genomic_DNA"/>
</dbReference>
<dbReference type="InterPro" id="IPR016040">
    <property type="entry name" value="NAD(P)-bd_dom"/>
</dbReference>
<dbReference type="PANTHER" id="PTHR14097">
    <property type="entry name" value="OXIDOREDUCTASE HTATIP2"/>
    <property type="match status" value="1"/>
</dbReference>
<dbReference type="Gene3D" id="3.40.50.720">
    <property type="entry name" value="NAD(P)-binding Rossmann-like Domain"/>
    <property type="match status" value="1"/>
</dbReference>
<dbReference type="Pfam" id="PF13460">
    <property type="entry name" value="NAD_binding_10"/>
    <property type="match status" value="1"/>
</dbReference>
<evidence type="ECO:0000313" key="3">
    <source>
        <dbReference type="Proteomes" id="UP001144347"/>
    </source>
</evidence>
<sequence length="218" mass="24709">MKKAIIFGASGFIGSYLLNDLLNDVNYEQVTIVVRKDLKISHPKLKTLVGDYHSLPDLKENIIGEEVYIAIGTTKKNVPDEALYYQIDHDYPVLAAKIARENGAKSVFVVTAVGANASSNIFYIKTKGEIERDIIALNFDHTHIFRPSMLMGNRNENRPLEKVFIKIWSVLNPILIGKVLKKYRGIDGRNVAKAMINSSNNQSEKVRIYQWQEMNDLL</sequence>
<dbReference type="RefSeq" id="WP_269427040.1">
    <property type="nucleotide sequence ID" value="NZ_JAPWGM010000002.1"/>
</dbReference>
<protein>
    <submittedName>
        <fullName evidence="2">NAD(P)H-binding protein</fullName>
    </submittedName>
</protein>